<dbReference type="PANTHER" id="PTHR10174:SF225">
    <property type="entry name" value="ALPHA-TOCOPHEROL TRANSFER PROTEIN"/>
    <property type="match status" value="1"/>
</dbReference>
<feature type="region of interest" description="Disordered" evidence="1">
    <location>
        <begin position="190"/>
        <end position="213"/>
    </location>
</feature>
<proteinExistence type="predicted"/>
<dbReference type="PANTHER" id="PTHR10174">
    <property type="entry name" value="ALPHA-TOCOPHEROL TRANSFER PROTEIN-RELATED"/>
    <property type="match status" value="1"/>
</dbReference>
<feature type="compositionally biased region" description="Polar residues" evidence="1">
    <location>
        <begin position="190"/>
        <end position="205"/>
    </location>
</feature>
<feature type="non-terminal residue" evidence="3">
    <location>
        <position position="213"/>
    </location>
</feature>
<dbReference type="GO" id="GO:1902936">
    <property type="term" value="F:phosphatidylinositol bisphosphate binding"/>
    <property type="evidence" value="ECO:0007669"/>
    <property type="project" value="TreeGrafter"/>
</dbReference>
<name>A0A7J5ZAZ9_DISMA</name>
<dbReference type="InterPro" id="IPR001251">
    <property type="entry name" value="CRAL-TRIO_dom"/>
</dbReference>
<dbReference type="Proteomes" id="UP000518266">
    <property type="component" value="Unassembled WGS sequence"/>
</dbReference>
<comment type="caution">
    <text evidence="3">The sequence shown here is derived from an EMBL/GenBank/DDBJ whole genome shotgun (WGS) entry which is preliminary data.</text>
</comment>
<dbReference type="GO" id="GO:0051180">
    <property type="term" value="P:vitamin transport"/>
    <property type="evidence" value="ECO:0007669"/>
    <property type="project" value="TreeGrafter"/>
</dbReference>
<protein>
    <recommendedName>
        <fullName evidence="2">CRAL-TRIO domain-containing protein</fullName>
    </recommendedName>
</protein>
<dbReference type="GO" id="GO:0005770">
    <property type="term" value="C:late endosome"/>
    <property type="evidence" value="ECO:0007669"/>
    <property type="project" value="TreeGrafter"/>
</dbReference>
<dbReference type="OrthoDB" id="440711at2759"/>
<gene>
    <name evidence="3" type="ORF">F7725_012097</name>
</gene>
<dbReference type="EMBL" id="JAAKFY010000004">
    <property type="protein sequence ID" value="KAF3858896.1"/>
    <property type="molecule type" value="Genomic_DNA"/>
</dbReference>
<evidence type="ECO:0000313" key="3">
    <source>
        <dbReference type="EMBL" id="KAF3858896.1"/>
    </source>
</evidence>
<dbReference type="PROSITE" id="PS50191">
    <property type="entry name" value="CRAL_TRIO"/>
    <property type="match status" value="1"/>
</dbReference>
<dbReference type="GO" id="GO:0042360">
    <property type="term" value="P:vitamin E metabolic process"/>
    <property type="evidence" value="ECO:0007669"/>
    <property type="project" value="TreeGrafter"/>
</dbReference>
<evidence type="ECO:0000313" key="4">
    <source>
        <dbReference type="Proteomes" id="UP000518266"/>
    </source>
</evidence>
<dbReference type="GO" id="GO:0016020">
    <property type="term" value="C:membrane"/>
    <property type="evidence" value="ECO:0007669"/>
    <property type="project" value="TreeGrafter"/>
</dbReference>
<dbReference type="InterPro" id="IPR036865">
    <property type="entry name" value="CRAL-TRIO_dom_sf"/>
</dbReference>
<dbReference type="Gene3D" id="3.40.525.10">
    <property type="entry name" value="CRAL-TRIO lipid binding domain"/>
    <property type="match status" value="1"/>
</dbReference>
<evidence type="ECO:0000256" key="1">
    <source>
        <dbReference type="SAM" id="MobiDB-lite"/>
    </source>
</evidence>
<keyword evidence="4" id="KW-1185">Reference proteome</keyword>
<organism evidence="3 4">
    <name type="scientific">Dissostichus mawsoni</name>
    <name type="common">Antarctic cod</name>
    <dbReference type="NCBI Taxonomy" id="36200"/>
    <lineage>
        <taxon>Eukaryota</taxon>
        <taxon>Metazoa</taxon>
        <taxon>Chordata</taxon>
        <taxon>Craniata</taxon>
        <taxon>Vertebrata</taxon>
        <taxon>Euteleostomi</taxon>
        <taxon>Actinopterygii</taxon>
        <taxon>Neopterygii</taxon>
        <taxon>Teleostei</taxon>
        <taxon>Neoteleostei</taxon>
        <taxon>Acanthomorphata</taxon>
        <taxon>Eupercaria</taxon>
        <taxon>Perciformes</taxon>
        <taxon>Notothenioidei</taxon>
        <taxon>Nototheniidae</taxon>
        <taxon>Dissostichus</taxon>
    </lineage>
</organism>
<accession>A0A7J5ZAZ9</accession>
<reference evidence="3 4" key="1">
    <citation type="submission" date="2020-03" db="EMBL/GenBank/DDBJ databases">
        <title>Dissostichus mawsoni Genome sequencing and assembly.</title>
        <authorList>
            <person name="Park H."/>
        </authorList>
    </citation>
    <scope>NUCLEOTIDE SEQUENCE [LARGE SCALE GENOMIC DNA]</scope>
    <source>
        <strain evidence="3">DM0001</strain>
        <tissue evidence="3">Muscle</tissue>
    </source>
</reference>
<sequence>MKPFMRCPTAPPFELNNCRNFEALLPPVTSVIGAGLPQAGVPLYKCMCNGGPLWIIGISCVGKHGLSQALQNDSFPLKVRGIHLVNEPMFFRSVFAMIRPFLPDKIRKRVSHLSHTCLCSHTHTVLNQVPSPPLQIHMHGADFQDTLSDFFSPSVLPPEYGGEGPGIVGCVRPGPMSCFNQRSFCSRLPPTQQVTSPSLLRTAGSQREWRRSN</sequence>
<dbReference type="SUPFAM" id="SSF52087">
    <property type="entry name" value="CRAL/TRIO domain"/>
    <property type="match status" value="1"/>
</dbReference>
<dbReference type="CDD" id="cd00170">
    <property type="entry name" value="SEC14"/>
    <property type="match status" value="1"/>
</dbReference>
<feature type="domain" description="CRAL-TRIO" evidence="2">
    <location>
        <begin position="70"/>
        <end position="168"/>
    </location>
</feature>
<evidence type="ECO:0000259" key="2">
    <source>
        <dbReference type="PROSITE" id="PS50191"/>
    </source>
</evidence>
<dbReference type="Pfam" id="PF00650">
    <property type="entry name" value="CRAL_TRIO"/>
    <property type="match status" value="1"/>
</dbReference>
<dbReference type="GO" id="GO:0008431">
    <property type="term" value="F:vitamin E binding"/>
    <property type="evidence" value="ECO:0007669"/>
    <property type="project" value="TreeGrafter"/>
</dbReference>
<dbReference type="GO" id="GO:0120013">
    <property type="term" value="F:lipid transfer activity"/>
    <property type="evidence" value="ECO:0007669"/>
    <property type="project" value="TreeGrafter"/>
</dbReference>
<dbReference type="PRINTS" id="PR00180">
    <property type="entry name" value="CRETINALDHBP"/>
</dbReference>
<dbReference type="AlphaFoldDB" id="A0A7J5ZAZ9"/>